<evidence type="ECO:0000256" key="4">
    <source>
        <dbReference type="ARBA" id="ARBA00023163"/>
    </source>
</evidence>
<evidence type="ECO:0000256" key="3">
    <source>
        <dbReference type="ARBA" id="ARBA00023082"/>
    </source>
</evidence>
<evidence type="ECO:0000259" key="6">
    <source>
        <dbReference type="Pfam" id="PF08281"/>
    </source>
</evidence>
<accession>A0ABV8NBL0</accession>
<comment type="caution">
    <text evidence="7">The sequence shown here is derived from an EMBL/GenBank/DDBJ whole genome shotgun (WGS) entry which is preliminary data.</text>
</comment>
<dbReference type="InterPro" id="IPR013325">
    <property type="entry name" value="RNA_pol_sigma_r2"/>
</dbReference>
<dbReference type="RefSeq" id="WP_200696553.1">
    <property type="nucleotide sequence ID" value="NZ_BAAAYA010000005.1"/>
</dbReference>
<dbReference type="NCBIfam" id="TIGR02937">
    <property type="entry name" value="sigma70-ECF"/>
    <property type="match status" value="1"/>
</dbReference>
<proteinExistence type="inferred from homology"/>
<gene>
    <name evidence="7" type="ORF">ACFO3R_28850</name>
</gene>
<dbReference type="Pfam" id="PF08281">
    <property type="entry name" value="Sigma70_r4_2"/>
    <property type="match status" value="1"/>
</dbReference>
<dbReference type="InterPro" id="IPR013324">
    <property type="entry name" value="RNA_pol_sigma_r3/r4-like"/>
</dbReference>
<dbReference type="SUPFAM" id="SSF88946">
    <property type="entry name" value="Sigma2 domain of RNA polymerase sigma factors"/>
    <property type="match status" value="1"/>
</dbReference>
<dbReference type="Gene3D" id="1.10.10.10">
    <property type="entry name" value="Winged helix-like DNA-binding domain superfamily/Winged helix DNA-binding domain"/>
    <property type="match status" value="1"/>
</dbReference>
<dbReference type="Pfam" id="PF04542">
    <property type="entry name" value="Sigma70_r2"/>
    <property type="match status" value="1"/>
</dbReference>
<dbReference type="EMBL" id="JBHSCF010000055">
    <property type="protein sequence ID" value="MFC4190353.1"/>
    <property type="molecule type" value="Genomic_DNA"/>
</dbReference>
<dbReference type="InterPro" id="IPR039425">
    <property type="entry name" value="RNA_pol_sigma-70-like"/>
</dbReference>
<name>A0ABV8NBL0_9ACTN</name>
<dbReference type="PANTHER" id="PTHR43133">
    <property type="entry name" value="RNA POLYMERASE ECF-TYPE SIGMA FACTO"/>
    <property type="match status" value="1"/>
</dbReference>
<dbReference type="Proteomes" id="UP001595871">
    <property type="component" value="Unassembled WGS sequence"/>
</dbReference>
<protein>
    <submittedName>
        <fullName evidence="7">RNA polymerase sigma factor</fullName>
    </submittedName>
</protein>
<evidence type="ECO:0000259" key="5">
    <source>
        <dbReference type="Pfam" id="PF04542"/>
    </source>
</evidence>
<dbReference type="Gene3D" id="1.10.1740.10">
    <property type="match status" value="1"/>
</dbReference>
<dbReference type="PANTHER" id="PTHR43133:SF57">
    <property type="entry name" value="RNA POLYMERASE SIGMA-70 FACTOR"/>
    <property type="match status" value="1"/>
</dbReference>
<keyword evidence="2" id="KW-0805">Transcription regulation</keyword>
<sequence length="193" mass="21389">MNQASPKIAPGREPETISAARTGNTEAFAALYNENRREVFRYIRSRVRDEHLAEDLTSETFLRALRRIETFTWRGASVGAWLVTIARNLIADHYKASRTRLELPAGDLLATDDIEESAEHAGLRELDVVEARNTVEAALSTIAPMQATCLRLRFFAELTVTETAAELDRSVGAVKTLTHRAKASMHARLAVAA</sequence>
<keyword evidence="3" id="KW-0731">Sigma factor</keyword>
<dbReference type="InterPro" id="IPR036388">
    <property type="entry name" value="WH-like_DNA-bd_sf"/>
</dbReference>
<evidence type="ECO:0000313" key="7">
    <source>
        <dbReference type="EMBL" id="MFC4190353.1"/>
    </source>
</evidence>
<feature type="domain" description="RNA polymerase sigma-70 region 2" evidence="5">
    <location>
        <begin position="31"/>
        <end position="98"/>
    </location>
</feature>
<reference evidence="8" key="1">
    <citation type="journal article" date="2019" name="Int. J. Syst. Evol. Microbiol.">
        <title>The Global Catalogue of Microorganisms (GCM) 10K type strain sequencing project: providing services to taxonomists for standard genome sequencing and annotation.</title>
        <authorList>
            <consortium name="The Broad Institute Genomics Platform"/>
            <consortium name="The Broad Institute Genome Sequencing Center for Infectious Disease"/>
            <person name="Wu L."/>
            <person name="Ma J."/>
        </authorList>
    </citation>
    <scope>NUCLEOTIDE SEQUENCE [LARGE SCALE GENOMIC DNA]</scope>
    <source>
        <strain evidence="8">CCM 3243</strain>
    </source>
</reference>
<comment type="similarity">
    <text evidence="1">Belongs to the sigma-70 factor family. ECF subfamily.</text>
</comment>
<evidence type="ECO:0000256" key="1">
    <source>
        <dbReference type="ARBA" id="ARBA00010641"/>
    </source>
</evidence>
<feature type="domain" description="RNA polymerase sigma factor 70 region 4 type 2" evidence="6">
    <location>
        <begin position="134"/>
        <end position="184"/>
    </location>
</feature>
<dbReference type="InterPro" id="IPR013249">
    <property type="entry name" value="RNA_pol_sigma70_r4_t2"/>
</dbReference>
<dbReference type="InterPro" id="IPR007627">
    <property type="entry name" value="RNA_pol_sigma70_r2"/>
</dbReference>
<keyword evidence="4" id="KW-0804">Transcription</keyword>
<dbReference type="InterPro" id="IPR014284">
    <property type="entry name" value="RNA_pol_sigma-70_dom"/>
</dbReference>
<evidence type="ECO:0000313" key="8">
    <source>
        <dbReference type="Proteomes" id="UP001595871"/>
    </source>
</evidence>
<keyword evidence="8" id="KW-1185">Reference proteome</keyword>
<organism evidence="7 8">
    <name type="scientific">Streptomyces flavovirens</name>
    <dbReference type="NCBI Taxonomy" id="52258"/>
    <lineage>
        <taxon>Bacteria</taxon>
        <taxon>Bacillati</taxon>
        <taxon>Actinomycetota</taxon>
        <taxon>Actinomycetes</taxon>
        <taxon>Kitasatosporales</taxon>
        <taxon>Streptomycetaceae</taxon>
        <taxon>Streptomyces</taxon>
    </lineage>
</organism>
<evidence type="ECO:0000256" key="2">
    <source>
        <dbReference type="ARBA" id="ARBA00023015"/>
    </source>
</evidence>
<dbReference type="SUPFAM" id="SSF88659">
    <property type="entry name" value="Sigma3 and sigma4 domains of RNA polymerase sigma factors"/>
    <property type="match status" value="1"/>
</dbReference>